<comment type="caution">
    <text evidence="1">The sequence shown here is derived from an EMBL/GenBank/DDBJ whole genome shotgun (WGS) entry which is preliminary data.</text>
</comment>
<dbReference type="AlphaFoldDB" id="A0A1G1V590"/>
<organism evidence="1 2">
    <name type="scientific">Candidatus Blackburnbacteria bacterium RIFCSPHIGHO2_02_FULL_44_20</name>
    <dbReference type="NCBI Taxonomy" id="1797516"/>
    <lineage>
        <taxon>Bacteria</taxon>
        <taxon>Candidatus Blackburniibacteriota</taxon>
    </lineage>
</organism>
<protein>
    <submittedName>
        <fullName evidence="1">Uncharacterized protein</fullName>
    </submittedName>
</protein>
<dbReference type="EMBL" id="MHBZ01000033">
    <property type="protein sequence ID" value="OGY10513.1"/>
    <property type="molecule type" value="Genomic_DNA"/>
</dbReference>
<dbReference type="Proteomes" id="UP000178319">
    <property type="component" value="Unassembled WGS sequence"/>
</dbReference>
<dbReference type="STRING" id="1797516.A3D26_00235"/>
<evidence type="ECO:0000313" key="2">
    <source>
        <dbReference type="Proteomes" id="UP000178319"/>
    </source>
</evidence>
<name>A0A1G1V590_9BACT</name>
<proteinExistence type="predicted"/>
<reference evidence="1 2" key="1">
    <citation type="journal article" date="2016" name="Nat. Commun.">
        <title>Thousands of microbial genomes shed light on interconnected biogeochemical processes in an aquifer system.</title>
        <authorList>
            <person name="Anantharaman K."/>
            <person name="Brown C.T."/>
            <person name="Hug L.A."/>
            <person name="Sharon I."/>
            <person name="Castelle C.J."/>
            <person name="Probst A.J."/>
            <person name="Thomas B.C."/>
            <person name="Singh A."/>
            <person name="Wilkins M.J."/>
            <person name="Karaoz U."/>
            <person name="Brodie E.L."/>
            <person name="Williams K.H."/>
            <person name="Hubbard S.S."/>
            <person name="Banfield J.F."/>
        </authorList>
    </citation>
    <scope>NUCLEOTIDE SEQUENCE [LARGE SCALE GENOMIC DNA]</scope>
</reference>
<accession>A0A1G1V590</accession>
<gene>
    <name evidence="1" type="ORF">A3D26_00235</name>
</gene>
<sequence>MVVYQKPIENKEKFPHTFQVKRFLLLFPLLLVFAGYALMPRQINAETSKKSKSPTFSASRPKNKLSVQASFANLSKVKSISYELTYGSAKGPQGAGGTIKVGPTNKTLSRKILLGTCSGKVCTYHKDVKNIKLSVAFKLKSGGVVSYERTIK</sequence>
<evidence type="ECO:0000313" key="1">
    <source>
        <dbReference type="EMBL" id="OGY10513.1"/>
    </source>
</evidence>